<feature type="signal peptide" evidence="3">
    <location>
        <begin position="1"/>
        <end position="29"/>
    </location>
</feature>
<sequence>MISFKIKKQVVLIYLWLWWITSTNICVNATNDSLKPGDTLNSKSKLCSKQGKYCLYFNRTLDSEDAHLVIGVNAEYGAVVWMYDRNHSIDLNSAVLSLDYSGVLKIES</sequence>
<protein>
    <submittedName>
        <fullName evidence="4">Putative bulb-type lectin domain-containing protein</fullName>
    </submittedName>
</protein>
<keyword evidence="1 3" id="KW-0732">Signal</keyword>
<comment type="caution">
    <text evidence="4">The sequence shown here is derived from an EMBL/GenBank/DDBJ whole genome shotgun (WGS) entry which is preliminary data.</text>
</comment>
<dbReference type="GO" id="GO:0030246">
    <property type="term" value="F:carbohydrate binding"/>
    <property type="evidence" value="ECO:0007669"/>
    <property type="project" value="UniProtKB-KW"/>
</dbReference>
<dbReference type="Gramene" id="rna46924">
    <property type="protein sequence ID" value="RHN40730.1"/>
    <property type="gene ID" value="gene46924"/>
</dbReference>
<proteinExistence type="predicted"/>
<gene>
    <name evidence="4" type="ORF">MtrunA17_Chr8g0357971</name>
</gene>
<dbReference type="Proteomes" id="UP000265566">
    <property type="component" value="Chromosome 8"/>
</dbReference>
<feature type="chain" id="PRO_5017349882" evidence="3">
    <location>
        <begin position="30"/>
        <end position="108"/>
    </location>
</feature>
<accession>A0A396GIC2</accession>
<dbReference type="EMBL" id="PSQE01000008">
    <property type="protein sequence ID" value="RHN40730.1"/>
    <property type="molecule type" value="Genomic_DNA"/>
</dbReference>
<keyword evidence="4" id="KW-0430">Lectin</keyword>
<dbReference type="InterPro" id="IPR036426">
    <property type="entry name" value="Bulb-type_lectin_dom_sf"/>
</dbReference>
<evidence type="ECO:0000313" key="4">
    <source>
        <dbReference type="EMBL" id="RHN40730.1"/>
    </source>
</evidence>
<evidence type="ECO:0000256" key="1">
    <source>
        <dbReference type="ARBA" id="ARBA00022729"/>
    </source>
</evidence>
<reference evidence="4" key="1">
    <citation type="journal article" date="2018" name="Nat. Plants">
        <title>Whole-genome landscape of Medicago truncatula symbiotic genes.</title>
        <authorList>
            <person name="Pecrix Y."/>
            <person name="Gamas P."/>
            <person name="Carrere S."/>
        </authorList>
    </citation>
    <scope>NUCLEOTIDE SEQUENCE</scope>
    <source>
        <tissue evidence="4">Leaves</tissue>
    </source>
</reference>
<keyword evidence="2" id="KW-1015">Disulfide bond</keyword>
<dbReference type="Gene3D" id="2.90.10.10">
    <property type="entry name" value="Bulb-type lectin domain"/>
    <property type="match status" value="1"/>
</dbReference>
<organism evidence="4">
    <name type="scientific">Medicago truncatula</name>
    <name type="common">Barrel medic</name>
    <name type="synonym">Medicago tribuloides</name>
    <dbReference type="NCBI Taxonomy" id="3880"/>
    <lineage>
        <taxon>Eukaryota</taxon>
        <taxon>Viridiplantae</taxon>
        <taxon>Streptophyta</taxon>
        <taxon>Embryophyta</taxon>
        <taxon>Tracheophyta</taxon>
        <taxon>Spermatophyta</taxon>
        <taxon>Magnoliopsida</taxon>
        <taxon>eudicotyledons</taxon>
        <taxon>Gunneridae</taxon>
        <taxon>Pentapetalae</taxon>
        <taxon>rosids</taxon>
        <taxon>fabids</taxon>
        <taxon>Fabales</taxon>
        <taxon>Fabaceae</taxon>
        <taxon>Papilionoideae</taxon>
        <taxon>50 kb inversion clade</taxon>
        <taxon>NPAAA clade</taxon>
        <taxon>Hologalegina</taxon>
        <taxon>IRL clade</taxon>
        <taxon>Trifolieae</taxon>
        <taxon>Medicago</taxon>
    </lineage>
</organism>
<name>A0A396GIC2_MEDTR</name>
<evidence type="ECO:0000256" key="3">
    <source>
        <dbReference type="SAM" id="SignalP"/>
    </source>
</evidence>
<dbReference type="AlphaFoldDB" id="A0A396GIC2"/>
<evidence type="ECO:0000256" key="2">
    <source>
        <dbReference type="ARBA" id="ARBA00023157"/>
    </source>
</evidence>